<evidence type="ECO:0000313" key="2">
    <source>
        <dbReference type="EMBL" id="BCJ87229.1"/>
    </source>
</evidence>
<feature type="transmembrane region" description="Helical" evidence="1">
    <location>
        <begin position="29"/>
        <end position="50"/>
    </location>
</feature>
<evidence type="ECO:0000313" key="3">
    <source>
        <dbReference type="Proteomes" id="UP000593802"/>
    </source>
</evidence>
<organism evidence="2 3">
    <name type="scientific">Effusibacillus dendaii</name>
    <dbReference type="NCBI Taxonomy" id="2743772"/>
    <lineage>
        <taxon>Bacteria</taxon>
        <taxon>Bacillati</taxon>
        <taxon>Bacillota</taxon>
        <taxon>Bacilli</taxon>
        <taxon>Bacillales</taxon>
        <taxon>Alicyclobacillaceae</taxon>
        <taxon>Effusibacillus</taxon>
    </lineage>
</organism>
<accession>A0A7I8DE48</accession>
<evidence type="ECO:0000256" key="1">
    <source>
        <dbReference type="SAM" id="Phobius"/>
    </source>
</evidence>
<dbReference type="Proteomes" id="UP000593802">
    <property type="component" value="Chromosome"/>
</dbReference>
<feature type="transmembrane region" description="Helical" evidence="1">
    <location>
        <begin position="70"/>
        <end position="86"/>
    </location>
</feature>
<dbReference type="AlphaFoldDB" id="A0A7I8DE48"/>
<feature type="transmembrane region" description="Helical" evidence="1">
    <location>
        <begin position="133"/>
        <end position="153"/>
    </location>
</feature>
<proteinExistence type="predicted"/>
<dbReference type="InterPro" id="IPR005562">
    <property type="entry name" value="SpoVA"/>
</dbReference>
<dbReference type="EMBL" id="AP023366">
    <property type="protein sequence ID" value="BCJ87229.1"/>
    <property type="molecule type" value="Genomic_DNA"/>
</dbReference>
<dbReference type="PANTHER" id="PTHR38450">
    <property type="entry name" value="STAGE V SPORULATION PROTEIN AC-RELATED"/>
    <property type="match status" value="1"/>
</dbReference>
<dbReference type="PANTHER" id="PTHR38450:SF1">
    <property type="entry name" value="STAGE V SPORULATION PROTEIN AC"/>
    <property type="match status" value="1"/>
</dbReference>
<protein>
    <submittedName>
        <fullName evidence="2">Stage V sporulation protein AC</fullName>
    </submittedName>
</protein>
<dbReference type="KEGG" id="eff:skT53_22140"/>
<keyword evidence="1" id="KW-0472">Membrane</keyword>
<dbReference type="RefSeq" id="WP_200756998.1">
    <property type="nucleotide sequence ID" value="NZ_AP023366.1"/>
</dbReference>
<keyword evidence="1" id="KW-0812">Transmembrane</keyword>
<feature type="transmembrane region" description="Helical" evidence="1">
    <location>
        <begin position="93"/>
        <end position="113"/>
    </location>
</feature>
<dbReference type="NCBIfam" id="TIGR02838">
    <property type="entry name" value="spore_V_AC"/>
    <property type="match status" value="1"/>
</dbReference>
<gene>
    <name evidence="2" type="primary">spoVAC_2</name>
    <name evidence="2" type="ORF">skT53_22140</name>
</gene>
<name>A0A7I8DE48_9BACL</name>
<keyword evidence="1" id="KW-1133">Transmembrane helix</keyword>
<reference evidence="2 3" key="1">
    <citation type="submission" date="2020-08" db="EMBL/GenBank/DDBJ databases">
        <title>Complete Genome Sequence of Effusibacillus dendaii Strain skT53, Isolated from Farmland soil.</title>
        <authorList>
            <person name="Konishi T."/>
            <person name="Kawasaki H."/>
        </authorList>
    </citation>
    <scope>NUCLEOTIDE SEQUENCE [LARGE SCALE GENOMIC DNA]</scope>
    <source>
        <strain evidence="3">skT53</strain>
    </source>
</reference>
<sequence length="157" mass="16801">MANQKKKKLTPVQQKYQAVAKRHEPPRPLLRNFTAAFLVGGLICLIGQAIQDFFIRYFHFTQKTASNPMVAVLILLSVILTGLGIYDRIAQWAGAGTAVPVTGFANSIVSAAIEHRSEGMVLGIGGNMFKLAGSVIVFGSVAAFVIGIIKTLIKMGG</sequence>
<dbReference type="InterPro" id="IPR014203">
    <property type="entry name" value="Spore_V_AC"/>
</dbReference>
<keyword evidence="3" id="KW-1185">Reference proteome</keyword>
<dbReference type="Pfam" id="PF03862">
    <property type="entry name" value="SpoVAC_SpoVAEB"/>
    <property type="match status" value="1"/>
</dbReference>